<feature type="compositionally biased region" description="Basic and acidic residues" evidence="5">
    <location>
        <begin position="932"/>
        <end position="949"/>
    </location>
</feature>
<comment type="caution">
    <text evidence="7">The sequence shown here is derived from an EMBL/GenBank/DDBJ whole genome shotgun (WGS) entry which is preliminary data.</text>
</comment>
<sequence length="973" mass="107336">MTDTSSLAITHATTDSYPVHAHRGSPAAIDGAASDSGAPDEEPYTIKCICSFDEDDGNTVFCEGCETWQHILCYYPDKKVPDVHNCVDCEPRPLDNRRAHERQRQRRIREKSEDGDRKSRRSGPKTQKRKSNDAEVDAFGHGRHDSGSREQPPSKKAKVSRHPSTSISGISVPGQSAESRNRRSSTSVAMSPTTFSGPPIPHYSDEFLSLYDRDDQFVESKSILNYGVDFVNEIVAWLKDPQILARVTDGLSVEDFAKRSEEAMDRSRWPLLTTETITDSTIEIGGKHPVHKILKTQDPVRKDDVVGEIFGKLGHVKDYKKLDSNRWEELGHAMPFVFFNRQLDLYIDSRQEGNELRHVRRSCEANVNLKIYITNGRQYHFCFVAKRDIPANSEITTMWYFDDSFFPSDTTVKEEFKDRVVDPKDAAICISTTLANFGGCACGNPQTCVLNKLDRRAKPPANKRAKSKVKGKGKKPKPLGIHDIGRSGSDTKHSDEHDPAADTRSNSDSARGRHTGSRDLSPTALQLTLPELSSRERRKIADAEKQFQQLEQLKTANPKRKKRSSGHPRRSTLATVSSSTQTGDGFQPYHEPGAPRSSEMTGQSSQHQVAYVDAQTELYADDVERSFLRAERLRRGYKLDMIHPTLMLKIRWCAGHHIAEDWAQRNAWEAGDLSVVPSGVLPWWYGWFPLPIDERSHIELLQEDSDRMGIPADHGPLAMPPRWSFHQSKYPQPEYKYHGIAIRGMHYDLPTRPSQGGADTRSAVSYRLGSSASGPSSDLLKPAVPPYWPSTAAHTFRMPGAGNRGNLHVSMPPPRASNIPSALSPGSMSTGSLASPSSHDTASPISLMPTSGSALASTPAKKKLSLGDYLIRRGTMATTPASEPAPPAPAPAPPPPPTPAPAPAPAPTPAPPPGDSRLHTQHFLAITTVFGDNHEPPHKTEPGVDKNEPSDSPDISMEDAPETTPTKNPSISS</sequence>
<evidence type="ECO:0000256" key="1">
    <source>
        <dbReference type="ARBA" id="ARBA00022723"/>
    </source>
</evidence>
<dbReference type="GO" id="GO:0070210">
    <property type="term" value="C:Rpd3L-Expanded complex"/>
    <property type="evidence" value="ECO:0007669"/>
    <property type="project" value="TreeGrafter"/>
</dbReference>
<feature type="compositionally biased region" description="Basic residues" evidence="5">
    <location>
        <begin position="557"/>
        <end position="570"/>
    </location>
</feature>
<feature type="region of interest" description="Disordered" evidence="5">
    <location>
        <begin position="454"/>
        <end position="535"/>
    </location>
</feature>
<dbReference type="Proteomes" id="UP001147760">
    <property type="component" value="Unassembled WGS sequence"/>
</dbReference>
<feature type="compositionally biased region" description="Low complexity" evidence="5">
    <location>
        <begin position="24"/>
        <end position="37"/>
    </location>
</feature>
<dbReference type="AlphaFoldDB" id="A0A9X0BI56"/>
<keyword evidence="3" id="KW-0862">Zinc</keyword>
<accession>A0A9X0BI56</accession>
<dbReference type="SMART" id="SM00249">
    <property type="entry name" value="PHD"/>
    <property type="match status" value="1"/>
</dbReference>
<dbReference type="SUPFAM" id="SSF57903">
    <property type="entry name" value="FYVE/PHD zinc finger"/>
    <property type="match status" value="1"/>
</dbReference>
<feature type="compositionally biased region" description="Basic and acidic residues" evidence="5">
    <location>
        <begin position="130"/>
        <end position="148"/>
    </location>
</feature>
<dbReference type="InterPro" id="IPR001965">
    <property type="entry name" value="Znf_PHD"/>
</dbReference>
<dbReference type="SMART" id="SM00317">
    <property type="entry name" value="SET"/>
    <property type="match status" value="1"/>
</dbReference>
<keyword evidence="4" id="KW-0156">Chromatin regulator</keyword>
<feature type="compositionally biased region" description="Basic and acidic residues" evidence="5">
    <location>
        <begin position="89"/>
        <end position="98"/>
    </location>
</feature>
<name>A0A9X0BI56_9EURO</name>
<feature type="compositionally biased region" description="Basic and acidic residues" evidence="5">
    <location>
        <begin position="483"/>
        <end position="501"/>
    </location>
</feature>
<proteinExistence type="predicted"/>
<feature type="region of interest" description="Disordered" evidence="5">
    <location>
        <begin position="798"/>
        <end position="860"/>
    </location>
</feature>
<feature type="compositionally biased region" description="Basic residues" evidence="5">
    <location>
        <begin position="99"/>
        <end position="109"/>
    </location>
</feature>
<dbReference type="SUPFAM" id="SSF82199">
    <property type="entry name" value="SET domain"/>
    <property type="match status" value="1"/>
</dbReference>
<feature type="region of interest" description="Disordered" evidence="5">
    <location>
        <begin position="89"/>
        <end position="199"/>
    </location>
</feature>
<dbReference type="Gene3D" id="2.170.270.10">
    <property type="entry name" value="SET domain"/>
    <property type="match status" value="1"/>
</dbReference>
<dbReference type="InterPro" id="IPR013083">
    <property type="entry name" value="Znf_RING/FYVE/PHD"/>
</dbReference>
<dbReference type="InterPro" id="IPR011011">
    <property type="entry name" value="Znf_FYVE_PHD"/>
</dbReference>
<evidence type="ECO:0000313" key="8">
    <source>
        <dbReference type="Proteomes" id="UP001147760"/>
    </source>
</evidence>
<dbReference type="InterPro" id="IPR001214">
    <property type="entry name" value="SET_dom"/>
</dbReference>
<reference evidence="7" key="1">
    <citation type="submission" date="2022-12" db="EMBL/GenBank/DDBJ databases">
        <authorList>
            <person name="Petersen C."/>
        </authorList>
    </citation>
    <scope>NUCLEOTIDE SEQUENCE</scope>
    <source>
        <strain evidence="7">IBT 17660</strain>
    </source>
</reference>
<reference evidence="7" key="2">
    <citation type="journal article" date="2023" name="IMA Fungus">
        <title>Comparative genomic study of the Penicillium genus elucidates a diverse pangenome and 15 lateral gene transfer events.</title>
        <authorList>
            <person name="Petersen C."/>
            <person name="Sorensen T."/>
            <person name="Nielsen M.R."/>
            <person name="Sondergaard T.E."/>
            <person name="Sorensen J.L."/>
            <person name="Fitzpatrick D.A."/>
            <person name="Frisvad J.C."/>
            <person name="Nielsen K.L."/>
        </authorList>
    </citation>
    <scope>NUCLEOTIDE SEQUENCE</scope>
    <source>
        <strain evidence="7">IBT 17660</strain>
    </source>
</reference>
<keyword evidence="8" id="KW-1185">Reference proteome</keyword>
<dbReference type="GO" id="GO:0006355">
    <property type="term" value="P:regulation of DNA-templated transcription"/>
    <property type="evidence" value="ECO:0007669"/>
    <property type="project" value="TreeGrafter"/>
</dbReference>
<dbReference type="Gene3D" id="3.30.40.10">
    <property type="entry name" value="Zinc/RING finger domain, C3HC4 (zinc finger)"/>
    <property type="match status" value="1"/>
</dbReference>
<evidence type="ECO:0000259" key="6">
    <source>
        <dbReference type="PROSITE" id="PS50280"/>
    </source>
</evidence>
<evidence type="ECO:0000256" key="3">
    <source>
        <dbReference type="ARBA" id="ARBA00022833"/>
    </source>
</evidence>
<dbReference type="GO" id="GO:0008270">
    <property type="term" value="F:zinc ion binding"/>
    <property type="evidence" value="ECO:0007669"/>
    <property type="project" value="UniProtKB-KW"/>
</dbReference>
<evidence type="ECO:0000256" key="4">
    <source>
        <dbReference type="ARBA" id="ARBA00022853"/>
    </source>
</evidence>
<evidence type="ECO:0000313" key="7">
    <source>
        <dbReference type="EMBL" id="KAJ5465431.1"/>
    </source>
</evidence>
<dbReference type="Pfam" id="PF00856">
    <property type="entry name" value="SET"/>
    <property type="match status" value="1"/>
</dbReference>
<feature type="compositionally biased region" description="Polar residues" evidence="5">
    <location>
        <begin position="162"/>
        <end position="196"/>
    </location>
</feature>
<protein>
    <recommendedName>
        <fullName evidence="6">SET domain-containing protein</fullName>
    </recommendedName>
</protein>
<dbReference type="GO" id="GO:0034967">
    <property type="term" value="C:Set3 complex"/>
    <property type="evidence" value="ECO:0007669"/>
    <property type="project" value="TreeGrafter"/>
</dbReference>
<dbReference type="PANTHER" id="PTHR46462">
    <property type="entry name" value="UPSET, ISOFORM A"/>
    <property type="match status" value="1"/>
</dbReference>
<dbReference type="OrthoDB" id="1928087at2759"/>
<feature type="region of interest" description="Disordered" evidence="5">
    <location>
        <begin position="17"/>
        <end position="38"/>
    </location>
</feature>
<feature type="compositionally biased region" description="Polar residues" evidence="5">
    <location>
        <begin position="598"/>
        <end position="608"/>
    </location>
</feature>
<feature type="region of interest" description="Disordered" evidence="5">
    <location>
        <begin position="548"/>
        <end position="608"/>
    </location>
</feature>
<feature type="compositionally biased region" description="Pro residues" evidence="5">
    <location>
        <begin position="883"/>
        <end position="914"/>
    </location>
</feature>
<feature type="domain" description="SET" evidence="6">
    <location>
        <begin position="275"/>
        <end position="400"/>
    </location>
</feature>
<feature type="region of interest" description="Disordered" evidence="5">
    <location>
        <begin position="878"/>
        <end position="973"/>
    </location>
</feature>
<keyword evidence="1" id="KW-0479">Metal-binding</keyword>
<feature type="compositionally biased region" description="Basic residues" evidence="5">
    <location>
        <begin position="118"/>
        <end position="129"/>
    </location>
</feature>
<dbReference type="PANTHER" id="PTHR46462:SF3">
    <property type="entry name" value="UPSET, ISOFORM A"/>
    <property type="match status" value="1"/>
</dbReference>
<dbReference type="EMBL" id="JAPWDO010000006">
    <property type="protein sequence ID" value="KAJ5465431.1"/>
    <property type="molecule type" value="Genomic_DNA"/>
</dbReference>
<feature type="compositionally biased region" description="Polar residues" evidence="5">
    <location>
        <begin position="572"/>
        <end position="584"/>
    </location>
</feature>
<organism evidence="7 8">
    <name type="scientific">Penicillium desertorum</name>
    <dbReference type="NCBI Taxonomy" id="1303715"/>
    <lineage>
        <taxon>Eukaryota</taxon>
        <taxon>Fungi</taxon>
        <taxon>Dikarya</taxon>
        <taxon>Ascomycota</taxon>
        <taxon>Pezizomycotina</taxon>
        <taxon>Eurotiomycetes</taxon>
        <taxon>Eurotiomycetidae</taxon>
        <taxon>Eurotiales</taxon>
        <taxon>Aspergillaceae</taxon>
        <taxon>Penicillium</taxon>
    </lineage>
</organism>
<dbReference type="InterPro" id="IPR046341">
    <property type="entry name" value="SET_dom_sf"/>
</dbReference>
<dbReference type="PROSITE" id="PS50280">
    <property type="entry name" value="SET"/>
    <property type="match status" value="1"/>
</dbReference>
<keyword evidence="2" id="KW-0863">Zinc-finger</keyword>
<feature type="compositionally biased region" description="Polar residues" evidence="5">
    <location>
        <begin position="963"/>
        <end position="973"/>
    </location>
</feature>
<feature type="compositionally biased region" description="Basic residues" evidence="5">
    <location>
        <begin position="461"/>
        <end position="477"/>
    </location>
</feature>
<dbReference type="GO" id="GO:0006325">
    <property type="term" value="P:chromatin organization"/>
    <property type="evidence" value="ECO:0007669"/>
    <property type="project" value="UniProtKB-KW"/>
</dbReference>
<gene>
    <name evidence="7" type="ORF">N7530_009218</name>
</gene>
<feature type="compositionally biased region" description="Polar residues" evidence="5">
    <location>
        <begin position="818"/>
        <end position="856"/>
    </location>
</feature>
<evidence type="ECO:0000256" key="2">
    <source>
        <dbReference type="ARBA" id="ARBA00022771"/>
    </source>
</evidence>
<evidence type="ECO:0000256" key="5">
    <source>
        <dbReference type="SAM" id="MobiDB-lite"/>
    </source>
</evidence>